<evidence type="ECO:0000256" key="3">
    <source>
        <dbReference type="SAM" id="SignalP"/>
    </source>
</evidence>
<accession>K3X6P0</accession>
<keyword evidence="5" id="KW-1185">Reference proteome</keyword>
<dbReference type="VEuPathDB" id="FungiDB:PYU1_G012862"/>
<evidence type="ECO:0000313" key="4">
    <source>
        <dbReference type="EnsemblProtists" id="PYU1_T012889"/>
    </source>
</evidence>
<reference evidence="5" key="1">
    <citation type="journal article" date="2010" name="Genome Biol.">
        <title>Genome sequence of the necrotrophic plant pathogen Pythium ultimum reveals original pathogenicity mechanisms and effector repertoire.</title>
        <authorList>
            <person name="Levesque C.A."/>
            <person name="Brouwer H."/>
            <person name="Cano L."/>
            <person name="Hamilton J.P."/>
            <person name="Holt C."/>
            <person name="Huitema E."/>
            <person name="Raffaele S."/>
            <person name="Robideau G.P."/>
            <person name="Thines M."/>
            <person name="Win J."/>
            <person name="Zerillo M.M."/>
            <person name="Beakes G.W."/>
            <person name="Boore J.L."/>
            <person name="Busam D."/>
            <person name="Dumas B."/>
            <person name="Ferriera S."/>
            <person name="Fuerstenberg S.I."/>
            <person name="Gachon C.M."/>
            <person name="Gaulin E."/>
            <person name="Govers F."/>
            <person name="Grenville-Briggs L."/>
            <person name="Horner N."/>
            <person name="Hostetler J."/>
            <person name="Jiang R.H."/>
            <person name="Johnson J."/>
            <person name="Krajaejun T."/>
            <person name="Lin H."/>
            <person name="Meijer H.J."/>
            <person name="Moore B."/>
            <person name="Morris P."/>
            <person name="Phuntmart V."/>
            <person name="Puiu D."/>
            <person name="Shetty J."/>
            <person name="Stajich J.E."/>
            <person name="Tripathy S."/>
            <person name="Wawra S."/>
            <person name="van West P."/>
            <person name="Whitty B.R."/>
            <person name="Coutinho P.M."/>
            <person name="Henrissat B."/>
            <person name="Martin F."/>
            <person name="Thomas P.D."/>
            <person name="Tyler B.M."/>
            <person name="De Vries R.P."/>
            <person name="Kamoun S."/>
            <person name="Yandell M."/>
            <person name="Tisserat N."/>
            <person name="Buell C.R."/>
        </authorList>
    </citation>
    <scope>NUCLEOTIDE SEQUENCE</scope>
    <source>
        <strain evidence="5">DAOM:BR144</strain>
    </source>
</reference>
<protein>
    <submittedName>
        <fullName evidence="4">Uncharacterized protein</fullName>
    </submittedName>
</protein>
<dbReference type="InterPro" id="IPR025875">
    <property type="entry name" value="Leu-rich_rpt_4"/>
</dbReference>
<reference evidence="4" key="3">
    <citation type="submission" date="2015-02" db="UniProtKB">
        <authorList>
            <consortium name="EnsemblProtists"/>
        </authorList>
    </citation>
    <scope>IDENTIFICATION</scope>
    <source>
        <strain evidence="4">DAOM BR144</strain>
    </source>
</reference>
<organism evidence="4 5">
    <name type="scientific">Globisporangium ultimum (strain ATCC 200006 / CBS 805.95 / DAOM BR144)</name>
    <name type="common">Pythium ultimum</name>
    <dbReference type="NCBI Taxonomy" id="431595"/>
    <lineage>
        <taxon>Eukaryota</taxon>
        <taxon>Sar</taxon>
        <taxon>Stramenopiles</taxon>
        <taxon>Oomycota</taxon>
        <taxon>Peronosporomycetes</taxon>
        <taxon>Pythiales</taxon>
        <taxon>Pythiaceae</taxon>
        <taxon>Globisporangium</taxon>
    </lineage>
</organism>
<dbReference type="Gene3D" id="3.80.10.10">
    <property type="entry name" value="Ribonuclease Inhibitor"/>
    <property type="match status" value="1"/>
</dbReference>
<keyword evidence="1" id="KW-0433">Leucine-rich repeat</keyword>
<proteinExistence type="predicted"/>
<dbReference type="HOGENOM" id="CLU_046947_0_0_1"/>
<dbReference type="SUPFAM" id="SSF52058">
    <property type="entry name" value="L domain-like"/>
    <property type="match status" value="1"/>
</dbReference>
<sequence>MTELMRALLSGAVAVGVAQGARMAGNVTYCGDASHVALTTCNTGALPCGADQPCVQYPSGAAATCSEASRNDCEAYDATCTFQCLGAYNTMSAKWTLFIKDPKTTDGAVVGSTDPFPSAPVDKITSAAFSDETKAIQITGFDNTNIQKGSVKTVSFDADAFSAVAVLENLVITNVDLSTAASGLLPQSVSSLYLENCNLNAFPQDIATMRNLANLHFTKNVIAEMPANGSTVATALQKAKLLDLSANALTKFDLVLPEVTTLDLSQNQITTFPTAVFSMTKLTSLNLTGNSISSLQLTQDQYTMLKRLSAGALGISSVSGSCASGATEGKVLDSVVCVSASAGGSTTTEEKKSSSNSVVVIRA</sequence>
<dbReference type="PANTHER" id="PTHR45712:SF22">
    <property type="entry name" value="INSULIN-LIKE GROWTH FACTOR-BINDING PROTEIN COMPLEX ACID LABILE SUBUNIT"/>
    <property type="match status" value="1"/>
</dbReference>
<dbReference type="InterPro" id="IPR050333">
    <property type="entry name" value="SLRP"/>
</dbReference>
<evidence type="ECO:0000313" key="5">
    <source>
        <dbReference type="Proteomes" id="UP000019132"/>
    </source>
</evidence>
<dbReference type="OMA" id="NDCERYS"/>
<dbReference type="Proteomes" id="UP000019132">
    <property type="component" value="Unassembled WGS sequence"/>
</dbReference>
<dbReference type="AlphaFoldDB" id="K3X6P0"/>
<dbReference type="EnsemblProtists" id="PYU1_T012889">
    <property type="protein sequence ID" value="PYU1_T012889"/>
    <property type="gene ID" value="PYU1_G012862"/>
</dbReference>
<dbReference type="InParanoid" id="K3X6P0"/>
<dbReference type="PANTHER" id="PTHR45712">
    <property type="entry name" value="AGAP008170-PA"/>
    <property type="match status" value="1"/>
</dbReference>
<feature type="chain" id="PRO_5003872907" evidence="3">
    <location>
        <begin position="21"/>
        <end position="363"/>
    </location>
</feature>
<dbReference type="STRING" id="431595.K3X6P0"/>
<dbReference type="InterPro" id="IPR032675">
    <property type="entry name" value="LRR_dom_sf"/>
</dbReference>
<dbReference type="EMBL" id="GL376581">
    <property type="status" value="NOT_ANNOTATED_CDS"/>
    <property type="molecule type" value="Genomic_DNA"/>
</dbReference>
<keyword evidence="3" id="KW-0732">Signal</keyword>
<name>K3X6P0_GLOUD</name>
<evidence type="ECO:0000256" key="2">
    <source>
        <dbReference type="ARBA" id="ARBA00022737"/>
    </source>
</evidence>
<feature type="signal peptide" evidence="3">
    <location>
        <begin position="1"/>
        <end position="20"/>
    </location>
</feature>
<reference evidence="5" key="2">
    <citation type="submission" date="2010-04" db="EMBL/GenBank/DDBJ databases">
        <authorList>
            <person name="Buell R."/>
            <person name="Hamilton J."/>
            <person name="Hostetler J."/>
        </authorList>
    </citation>
    <scope>NUCLEOTIDE SEQUENCE [LARGE SCALE GENOMIC DNA]</scope>
    <source>
        <strain evidence="5">DAOM:BR144</strain>
    </source>
</reference>
<dbReference type="Pfam" id="PF12799">
    <property type="entry name" value="LRR_4"/>
    <property type="match status" value="1"/>
</dbReference>
<evidence type="ECO:0000256" key="1">
    <source>
        <dbReference type="ARBA" id="ARBA00022614"/>
    </source>
</evidence>
<dbReference type="eggNOG" id="ENOG502S13I">
    <property type="taxonomic scope" value="Eukaryota"/>
</dbReference>
<keyword evidence="2" id="KW-0677">Repeat</keyword>